<sequence>MNIKKAKVSIWDIEQLACKITGLNYDEIDADTSVIEDKLYEEFEIDLDNFAEIIARLLPLIDVEKSPLTNETYKGFADNENNCWLVKTEV</sequence>
<dbReference type="RefSeq" id="WP_042010171.1">
    <property type="nucleotide sequence ID" value="NZ_CDOL01000283.1"/>
</dbReference>
<evidence type="ECO:0000313" key="2">
    <source>
        <dbReference type="Proteomes" id="UP000038200"/>
    </source>
</evidence>
<evidence type="ECO:0000313" key="1">
    <source>
        <dbReference type="EMBL" id="CEN54440.1"/>
    </source>
</evidence>
<proteinExistence type="predicted"/>
<gene>
    <name evidence="1" type="ORF">CCAND93_90024</name>
</gene>
<dbReference type="AlphaFoldDB" id="A0A0B7IRH2"/>
<dbReference type="Proteomes" id="UP000038200">
    <property type="component" value="Unassembled WGS sequence"/>
</dbReference>
<accession>A0A0B7IRH2</accession>
<protein>
    <submittedName>
        <fullName evidence="1">Uncharacterized protein</fullName>
    </submittedName>
</protein>
<organism evidence="1 2">
    <name type="scientific">Capnocytophaga canis</name>
    <dbReference type="NCBI Taxonomy" id="1848903"/>
    <lineage>
        <taxon>Bacteria</taxon>
        <taxon>Pseudomonadati</taxon>
        <taxon>Bacteroidota</taxon>
        <taxon>Flavobacteriia</taxon>
        <taxon>Flavobacteriales</taxon>
        <taxon>Flavobacteriaceae</taxon>
        <taxon>Capnocytophaga</taxon>
    </lineage>
</organism>
<dbReference type="OrthoDB" id="1496051at2"/>
<reference evidence="1 2" key="1">
    <citation type="submission" date="2015-01" db="EMBL/GenBank/DDBJ databases">
        <authorList>
            <person name="Xiang T."/>
            <person name="Song Y."/>
            <person name="Huang L."/>
            <person name="Wang B."/>
            <person name="Wu P."/>
        </authorList>
    </citation>
    <scope>NUCLEOTIDE SEQUENCE [LARGE SCALE GENOMIC DNA]</scope>
    <source>
        <strain evidence="1 2">CcD93</strain>
    </source>
</reference>
<name>A0A0B7IRH2_9FLAO</name>
<dbReference type="EMBL" id="CDOL01000283">
    <property type="protein sequence ID" value="CEN54440.1"/>
    <property type="molecule type" value="Genomic_DNA"/>
</dbReference>